<dbReference type="AlphaFoldDB" id="A0A0E4HBG4"/>
<feature type="transmembrane region" description="Helical" evidence="6">
    <location>
        <begin position="171"/>
        <end position="191"/>
    </location>
</feature>
<dbReference type="RefSeq" id="WP_020430746.1">
    <property type="nucleotide sequence ID" value="NZ_AGBD01001100.1"/>
</dbReference>
<feature type="transmembrane region" description="Helical" evidence="6">
    <location>
        <begin position="389"/>
        <end position="411"/>
    </location>
</feature>
<dbReference type="PATRIC" id="fig|1073571.4.peg.4416"/>
<keyword evidence="4 6" id="KW-1133">Transmembrane helix</keyword>
<dbReference type="InterPro" id="IPR001248">
    <property type="entry name" value="Pur-cyt_permease"/>
</dbReference>
<dbReference type="Pfam" id="PF02133">
    <property type="entry name" value="Transp_cyt_pur"/>
    <property type="match status" value="1"/>
</dbReference>
<dbReference type="PANTHER" id="PTHR30569:SF0">
    <property type="entry name" value="CYTOSINE PERMEASE"/>
    <property type="match status" value="1"/>
</dbReference>
<comment type="subcellular location">
    <subcellularLocation>
        <location evidence="1">Membrane</location>
        <topology evidence="1">Multi-pass membrane protein</topology>
    </subcellularLocation>
</comment>
<feature type="transmembrane region" description="Helical" evidence="6">
    <location>
        <begin position="243"/>
        <end position="269"/>
    </location>
</feature>
<feature type="transmembrane region" description="Helical" evidence="6">
    <location>
        <begin position="348"/>
        <end position="368"/>
    </location>
</feature>
<dbReference type="CDD" id="cd11484">
    <property type="entry name" value="SLC-NCS1sbd_CobB-like"/>
    <property type="match status" value="1"/>
</dbReference>
<evidence type="ECO:0000313" key="7">
    <source>
        <dbReference type="EMBL" id="CQR56531.1"/>
    </source>
</evidence>
<dbReference type="InterPro" id="IPR030191">
    <property type="entry name" value="CodB"/>
</dbReference>
<organism evidence="7 8">
    <name type="scientific">Paenibacillus riograndensis SBR5</name>
    <dbReference type="NCBI Taxonomy" id="1073571"/>
    <lineage>
        <taxon>Bacteria</taxon>
        <taxon>Bacillati</taxon>
        <taxon>Bacillota</taxon>
        <taxon>Bacilli</taxon>
        <taxon>Bacillales</taxon>
        <taxon>Paenibacillaceae</taxon>
        <taxon>Paenibacillus</taxon>
        <taxon>Paenibacillus sonchi group</taxon>
    </lineage>
</organism>
<dbReference type="Proteomes" id="UP000033163">
    <property type="component" value="Chromosome I"/>
</dbReference>
<proteinExistence type="inferred from homology"/>
<dbReference type="HOGENOM" id="CLU_035711_0_0_9"/>
<dbReference type="Gene3D" id="1.10.4160.10">
    <property type="entry name" value="Hydantoin permease"/>
    <property type="match status" value="1"/>
</dbReference>
<dbReference type="GO" id="GO:0005886">
    <property type="term" value="C:plasma membrane"/>
    <property type="evidence" value="ECO:0007669"/>
    <property type="project" value="TreeGrafter"/>
</dbReference>
<reference evidence="8" key="1">
    <citation type="submission" date="2015-03" db="EMBL/GenBank/DDBJ databases">
        <authorList>
            <person name="Wibberg D."/>
        </authorList>
    </citation>
    <scope>NUCLEOTIDE SEQUENCE [LARGE SCALE GENOMIC DNA]</scope>
</reference>
<comment type="similarity">
    <text evidence="2">Belongs to the purine-cytosine permease (2.A.39) family.</text>
</comment>
<keyword evidence="5 6" id="KW-0472">Membrane</keyword>
<name>A0A0E4HBG4_9BACL</name>
<evidence type="ECO:0000256" key="3">
    <source>
        <dbReference type="ARBA" id="ARBA00022692"/>
    </source>
</evidence>
<dbReference type="KEGG" id="pri:PRIO_4129"/>
<feature type="transmembrane region" description="Helical" evidence="6">
    <location>
        <begin position="144"/>
        <end position="164"/>
    </location>
</feature>
<keyword evidence="3 6" id="KW-0812">Transmembrane</keyword>
<dbReference type="GO" id="GO:0015209">
    <property type="term" value="F:cytosine transmembrane transporter activity"/>
    <property type="evidence" value="ECO:0007669"/>
    <property type="project" value="InterPro"/>
</dbReference>
<protein>
    <recommendedName>
        <fullName evidence="9">Cytosine permease</fullName>
    </recommendedName>
</protein>
<feature type="transmembrane region" description="Helical" evidence="6">
    <location>
        <begin position="211"/>
        <end position="231"/>
    </location>
</feature>
<dbReference type="PANTHER" id="PTHR30569">
    <property type="entry name" value="CYTOSINE TRANSPORTER CODB"/>
    <property type="match status" value="1"/>
</dbReference>
<feature type="transmembrane region" description="Helical" evidence="6">
    <location>
        <begin position="63"/>
        <end position="83"/>
    </location>
</feature>
<evidence type="ECO:0000256" key="5">
    <source>
        <dbReference type="ARBA" id="ARBA00023136"/>
    </source>
</evidence>
<feature type="transmembrane region" description="Helical" evidence="6">
    <location>
        <begin position="103"/>
        <end position="124"/>
    </location>
</feature>
<evidence type="ECO:0000256" key="2">
    <source>
        <dbReference type="ARBA" id="ARBA00008974"/>
    </source>
</evidence>
<evidence type="ECO:0000256" key="4">
    <source>
        <dbReference type="ARBA" id="ARBA00022989"/>
    </source>
</evidence>
<feature type="transmembrane region" description="Helical" evidence="6">
    <location>
        <begin position="323"/>
        <end position="342"/>
    </location>
</feature>
<feature type="transmembrane region" description="Helical" evidence="6">
    <location>
        <begin position="417"/>
        <end position="434"/>
    </location>
</feature>
<evidence type="ECO:0008006" key="9">
    <source>
        <dbReference type="Google" id="ProtNLM"/>
    </source>
</evidence>
<evidence type="ECO:0000256" key="1">
    <source>
        <dbReference type="ARBA" id="ARBA00004141"/>
    </source>
</evidence>
<feature type="transmembrane region" description="Helical" evidence="6">
    <location>
        <begin position="281"/>
        <end position="303"/>
    </location>
</feature>
<evidence type="ECO:0000256" key="6">
    <source>
        <dbReference type="SAM" id="Phobius"/>
    </source>
</evidence>
<feature type="transmembrane region" description="Helical" evidence="6">
    <location>
        <begin position="34"/>
        <end position="57"/>
    </location>
</feature>
<dbReference type="EMBL" id="LN831776">
    <property type="protein sequence ID" value="CQR56531.1"/>
    <property type="molecule type" value="Genomic_DNA"/>
</dbReference>
<evidence type="ECO:0000313" key="8">
    <source>
        <dbReference type="Proteomes" id="UP000033163"/>
    </source>
</evidence>
<gene>
    <name evidence="7" type="ORF">PRIO_4129</name>
</gene>
<accession>A0A0E4HBG4</accession>
<sequence length="450" mass="47347">MAIQKEHTAGRQGNIAALEDYAIQSVPAEKRKSWLNVAFTSCGWIISLSTIFVGGSLAAGMTFGQAILAAVIGMTILAVYGFFQGWMGAKYGVATAVLARQAFGRAGAGLFGILLSLTMGIGWFGWQVAFFGSTIEQMFPGQWFADPTFAIIWGGVLMIFTALIGYKGITYLSFVAVPLVIVLSIWGIFVAADASGGLSNLFALQPTGASLGLFAGITLVVGNAALGAIVFPDVSRYGKTPLAGGMGAAVGYFVGGIFSVVAGAAMTFAAQLPDLGATPNIPAVMAKLGMGFFAFLILVFAQWSNNDNNLYTGALGLRNVVKLPKFVLVLIMGVLGIVIALTGYQDHFVPFLNFLGVYVPPIAGVMIADHWIVRRGTYQFGEGTKYSGINLAAIAAVIIAGVIASNIAWGISPINSTVLGLIIYPVLTALLRLLRIPYEWGQTTEDSTGY</sequence>